<evidence type="ECO:0000313" key="2">
    <source>
        <dbReference type="Proteomes" id="UP000019486"/>
    </source>
</evidence>
<comment type="caution">
    <text evidence="1">The sequence shown here is derived from an EMBL/GenBank/DDBJ whole genome shotgun (WGS) entry which is preliminary data.</text>
</comment>
<keyword evidence="2" id="KW-1185">Reference proteome</keyword>
<reference evidence="1 2" key="1">
    <citation type="submission" date="2013-08" db="EMBL/GenBank/DDBJ databases">
        <title>The genome sequence of Skermanella stibiiresistens.</title>
        <authorList>
            <person name="Zhu W."/>
            <person name="Wang G."/>
        </authorList>
    </citation>
    <scope>NUCLEOTIDE SEQUENCE [LARGE SCALE GENOMIC DNA]</scope>
    <source>
        <strain evidence="1 2">SB22</strain>
    </source>
</reference>
<dbReference type="EMBL" id="AVFL01000031">
    <property type="protein sequence ID" value="EWY37074.1"/>
    <property type="molecule type" value="Genomic_DNA"/>
</dbReference>
<organism evidence="1 2">
    <name type="scientific">Skermanella stibiiresistens SB22</name>
    <dbReference type="NCBI Taxonomy" id="1385369"/>
    <lineage>
        <taxon>Bacteria</taxon>
        <taxon>Pseudomonadati</taxon>
        <taxon>Pseudomonadota</taxon>
        <taxon>Alphaproteobacteria</taxon>
        <taxon>Rhodospirillales</taxon>
        <taxon>Azospirillaceae</taxon>
        <taxon>Skermanella</taxon>
    </lineage>
</organism>
<evidence type="ECO:0000313" key="1">
    <source>
        <dbReference type="EMBL" id="EWY37074.1"/>
    </source>
</evidence>
<accession>W9GTG5</accession>
<dbReference type="Proteomes" id="UP000019486">
    <property type="component" value="Unassembled WGS sequence"/>
</dbReference>
<name>W9GTG5_9PROT</name>
<protein>
    <submittedName>
        <fullName evidence="1">Transposase</fullName>
    </submittedName>
</protein>
<dbReference type="AlphaFoldDB" id="W9GTG5"/>
<sequence length="57" mass="6494">MKRFKSAGQVQRFVSIHNPIANLFHLRRDHVTASQYRAARAQAFEDWAEVAGVRLAA</sequence>
<proteinExistence type="predicted"/>
<gene>
    <name evidence="1" type="ORF">N825_21755</name>
</gene>